<evidence type="ECO:0000313" key="5">
    <source>
        <dbReference type="Proteomes" id="UP001652740"/>
    </source>
</evidence>
<dbReference type="Gene3D" id="3.30.160.60">
    <property type="entry name" value="Classic Zinc Finger"/>
    <property type="match status" value="7"/>
</dbReference>
<feature type="domain" description="C2H2-type" evidence="4">
    <location>
        <begin position="520"/>
        <end position="548"/>
    </location>
</feature>
<feature type="domain" description="C2H2-type" evidence="4">
    <location>
        <begin position="492"/>
        <end position="519"/>
    </location>
</feature>
<dbReference type="GO" id="GO:0000981">
    <property type="term" value="F:DNA-binding transcription factor activity, RNA polymerase II-specific"/>
    <property type="evidence" value="ECO:0007669"/>
    <property type="project" value="TreeGrafter"/>
</dbReference>
<dbReference type="InterPro" id="IPR013087">
    <property type="entry name" value="Znf_C2H2_type"/>
</dbReference>
<dbReference type="RefSeq" id="XP_031769793.2">
    <property type="nucleotide sequence ID" value="XM_031913933.2"/>
</dbReference>
<dbReference type="GO" id="GO:0042802">
    <property type="term" value="F:identical protein binding"/>
    <property type="evidence" value="ECO:0007669"/>
    <property type="project" value="UniProtKB-ARBA"/>
</dbReference>
<dbReference type="InterPro" id="IPR036236">
    <property type="entry name" value="Znf_C2H2_sf"/>
</dbReference>
<sequence>MMFDPPDFPYKELTDTLKQHYGPDDLIFTTNDPLSDMNKDLVAVTEQMISNVEYQLTFHSNDVGRHFNIESTSKSLSNADTSEPNTQMFIVQTDNLLNYEPTLLDENTVNQFLLPIQNATENKDAEKPQSQDLNNTGPDLLALHSCVICHEIFTSDSDLLDHTISFHASDTAENENQNNYTLFGNNDEMGTLPVDESENNSLDFESDWLVCSTCERVLSTVLEIEPTEQLCCVNSNGKGNVSSRKLLTMYVCEFCNGLFADGEALDRHRLNCFNAEEQNYYLEQLVESDTLKASQNYNAAFYNCEYCRKDFPSSEELKLHQAQCQRPNVTRNIRRMYSNTNNNKMWNCGSCNQLFATARELYRHKRGEDRSPGAPLMAYVCEECDKVLGSMCALHTHKKMHKVSKPGYPCRICGRRFNQSGHLAIHMRMHTGERPYPCDLCPKAFKVKVERDDHRRTHTGERPFACAACPKTFTAAARLREHARIHTDQRPYRCEICGAAFRRPYARTVHTLIHTGEKPHECDVCGTAFRRSGDMWKHKRTLHGVQATNDMQYRKP</sequence>
<feature type="domain" description="C2H2-type" evidence="4">
    <location>
        <begin position="346"/>
        <end position="375"/>
    </location>
</feature>
<dbReference type="PANTHER" id="PTHR23234:SF10">
    <property type="entry name" value="RIKEN CDNA 6720489N17 GENE-RELATED"/>
    <property type="match status" value="1"/>
</dbReference>
<dbReference type="PROSITE" id="PS50157">
    <property type="entry name" value="ZINC_FINGER_C2H2_2"/>
    <property type="match status" value="9"/>
</dbReference>
<dbReference type="GO" id="GO:0005694">
    <property type="term" value="C:chromosome"/>
    <property type="evidence" value="ECO:0007669"/>
    <property type="project" value="UniProtKB-ARBA"/>
</dbReference>
<dbReference type="GO" id="GO:0005634">
    <property type="term" value="C:nucleus"/>
    <property type="evidence" value="ECO:0007669"/>
    <property type="project" value="UniProtKB-SubCell"/>
</dbReference>
<feature type="domain" description="C2H2-type" evidence="4">
    <location>
        <begin position="436"/>
        <end position="463"/>
    </location>
</feature>
<dbReference type="Proteomes" id="UP001652740">
    <property type="component" value="Unplaced"/>
</dbReference>
<name>A0A6J3C8K1_GALME</name>
<feature type="domain" description="C2H2-type" evidence="4">
    <location>
        <begin position="144"/>
        <end position="172"/>
    </location>
</feature>
<accession>A0A6J3C8K1</accession>
<feature type="domain" description="C2H2-type" evidence="4">
    <location>
        <begin position="464"/>
        <end position="491"/>
    </location>
</feature>
<evidence type="ECO:0000256" key="2">
    <source>
        <dbReference type="ARBA" id="ARBA00022737"/>
    </source>
</evidence>
<dbReference type="KEGG" id="gmw:113519797"/>
<dbReference type="SMART" id="SM00355">
    <property type="entry name" value="ZnF_C2H2"/>
    <property type="match status" value="10"/>
</dbReference>
<organism evidence="5 6">
    <name type="scientific">Galleria mellonella</name>
    <name type="common">Greater wax moth</name>
    <dbReference type="NCBI Taxonomy" id="7137"/>
    <lineage>
        <taxon>Eukaryota</taxon>
        <taxon>Metazoa</taxon>
        <taxon>Ecdysozoa</taxon>
        <taxon>Arthropoda</taxon>
        <taxon>Hexapoda</taxon>
        <taxon>Insecta</taxon>
        <taxon>Pterygota</taxon>
        <taxon>Neoptera</taxon>
        <taxon>Endopterygota</taxon>
        <taxon>Lepidoptera</taxon>
        <taxon>Glossata</taxon>
        <taxon>Ditrysia</taxon>
        <taxon>Pyraloidea</taxon>
        <taxon>Pyralidae</taxon>
        <taxon>Galleriinae</taxon>
        <taxon>Galleria</taxon>
    </lineage>
</organism>
<keyword evidence="1" id="KW-0479">Metal-binding</keyword>
<protein>
    <submittedName>
        <fullName evidence="6">Zinc finger protein ZFP2 isoform X1</fullName>
    </submittedName>
</protein>
<dbReference type="GO" id="GO:0008270">
    <property type="term" value="F:zinc ion binding"/>
    <property type="evidence" value="ECO:0007669"/>
    <property type="project" value="UniProtKB-KW"/>
</dbReference>
<dbReference type="GO" id="GO:0045893">
    <property type="term" value="P:positive regulation of DNA-templated transcription"/>
    <property type="evidence" value="ECO:0007669"/>
    <property type="project" value="UniProtKB-ARBA"/>
</dbReference>
<dbReference type="PANTHER" id="PTHR23234">
    <property type="entry name" value="ZNF44 PROTEIN"/>
    <property type="match status" value="1"/>
</dbReference>
<proteinExistence type="predicted"/>
<dbReference type="SUPFAM" id="SSF57667">
    <property type="entry name" value="beta-beta-alpha zinc fingers"/>
    <property type="match status" value="4"/>
</dbReference>
<dbReference type="GO" id="GO:0043565">
    <property type="term" value="F:sequence-specific DNA binding"/>
    <property type="evidence" value="ECO:0007669"/>
    <property type="project" value="UniProtKB-ARBA"/>
</dbReference>
<keyword evidence="3" id="KW-0862">Zinc</keyword>
<evidence type="ECO:0000256" key="3">
    <source>
        <dbReference type="PROSITE-ProRule" id="PRU00042"/>
    </source>
</evidence>
<dbReference type="Pfam" id="PF00096">
    <property type="entry name" value="zf-C2H2"/>
    <property type="match status" value="3"/>
</dbReference>
<keyword evidence="5" id="KW-1185">Reference proteome</keyword>
<reference evidence="6" key="1">
    <citation type="submission" date="2025-08" db="UniProtKB">
        <authorList>
            <consortium name="RefSeq"/>
        </authorList>
    </citation>
    <scope>IDENTIFICATION</scope>
    <source>
        <tissue evidence="6">Whole larvae</tissue>
    </source>
</reference>
<feature type="domain" description="C2H2-type" evidence="4">
    <location>
        <begin position="379"/>
        <end position="406"/>
    </location>
</feature>
<dbReference type="PROSITE" id="PS00028">
    <property type="entry name" value="ZINC_FINGER_C2H2_1"/>
    <property type="match status" value="7"/>
</dbReference>
<keyword evidence="2" id="KW-0677">Repeat</keyword>
<dbReference type="InterPro" id="IPR050758">
    <property type="entry name" value="Znf_C2H2-type"/>
</dbReference>
<evidence type="ECO:0000313" key="6">
    <source>
        <dbReference type="RefSeq" id="XP_031769793.2"/>
    </source>
</evidence>
<keyword evidence="3" id="KW-0863">Zinc-finger</keyword>
<dbReference type="Pfam" id="PF13912">
    <property type="entry name" value="zf-C2H2_6"/>
    <property type="match status" value="1"/>
</dbReference>
<evidence type="ECO:0000259" key="4">
    <source>
        <dbReference type="PROSITE" id="PS50157"/>
    </source>
</evidence>
<feature type="domain" description="C2H2-type" evidence="4">
    <location>
        <begin position="302"/>
        <end position="321"/>
    </location>
</feature>
<gene>
    <name evidence="6" type="primary">LOC113519797</name>
</gene>
<dbReference type="GeneID" id="113519797"/>
<feature type="domain" description="C2H2-type" evidence="4">
    <location>
        <begin position="408"/>
        <end position="435"/>
    </location>
</feature>
<dbReference type="AlphaFoldDB" id="A0A6J3C8K1"/>
<evidence type="ECO:0000256" key="1">
    <source>
        <dbReference type="ARBA" id="ARBA00022723"/>
    </source>
</evidence>